<dbReference type="InterPro" id="IPR006311">
    <property type="entry name" value="TAT_signal"/>
</dbReference>
<proteinExistence type="predicted"/>
<evidence type="ECO:0008006" key="4">
    <source>
        <dbReference type="Google" id="ProtNLM"/>
    </source>
</evidence>
<reference evidence="2" key="1">
    <citation type="submission" date="2012-02" db="EMBL/GenBank/DDBJ databases">
        <title>Whole genome shotgun sequence of Gordonia otitidis NBRC 100426.</title>
        <authorList>
            <person name="Yoshida I."/>
            <person name="Hosoyama A."/>
            <person name="Tsuchikane K."/>
            <person name="Katsumata H."/>
            <person name="Yamazaki S."/>
            <person name="Fujita N."/>
        </authorList>
    </citation>
    <scope>NUCLEOTIDE SEQUENCE [LARGE SCALE GENOMIC DNA]</scope>
    <source>
        <strain evidence="2">NBRC 100426</strain>
    </source>
</reference>
<evidence type="ECO:0000313" key="2">
    <source>
        <dbReference type="EMBL" id="GAB34874.1"/>
    </source>
</evidence>
<dbReference type="STRING" id="1108044.GOOTI_128_00170"/>
<sequence length="145" mass="15060">MSDKTIRKAVPGRRTRRATVVAALTAGAGAVTIALAAPASANVQNPVVTPGIDGKVATTCEYNVTVPLIPGAFKGPVTLKDGNQLVGTLPTQPNDSKVVFRWTPNQTGNRTLTASQTFFGNIVMTRTADVFVVPGLNLGSLCIAQ</sequence>
<protein>
    <recommendedName>
        <fullName evidence="4">Ig-like domain-containing protein</fullName>
    </recommendedName>
</protein>
<feature type="signal peptide" evidence="1">
    <location>
        <begin position="1"/>
        <end position="36"/>
    </location>
</feature>
<dbReference type="RefSeq" id="WP_007239103.1">
    <property type="nucleotide sequence ID" value="NZ_BAFB01000128.1"/>
</dbReference>
<gene>
    <name evidence="2" type="ORF">GOOTI_128_00170</name>
</gene>
<organism evidence="2 3">
    <name type="scientific">Gordonia otitidis (strain DSM 44809 / CCUG 52243 / JCM 12355 / NBRC 100426 / IFM 10032)</name>
    <dbReference type="NCBI Taxonomy" id="1108044"/>
    <lineage>
        <taxon>Bacteria</taxon>
        <taxon>Bacillati</taxon>
        <taxon>Actinomycetota</taxon>
        <taxon>Actinomycetes</taxon>
        <taxon>Mycobacteriales</taxon>
        <taxon>Gordoniaceae</taxon>
        <taxon>Gordonia</taxon>
    </lineage>
</organism>
<accession>H5TN16</accession>
<dbReference type="OrthoDB" id="23983at2053"/>
<comment type="caution">
    <text evidence="2">The sequence shown here is derived from an EMBL/GenBank/DDBJ whole genome shotgun (WGS) entry which is preliminary data.</text>
</comment>
<name>H5TN16_GORO1</name>
<keyword evidence="1" id="KW-0732">Signal</keyword>
<feature type="chain" id="PRO_5003598957" description="Ig-like domain-containing protein" evidence="1">
    <location>
        <begin position="37"/>
        <end position="145"/>
    </location>
</feature>
<dbReference type="PROSITE" id="PS51318">
    <property type="entry name" value="TAT"/>
    <property type="match status" value="1"/>
</dbReference>
<dbReference type="Proteomes" id="UP000005038">
    <property type="component" value="Unassembled WGS sequence"/>
</dbReference>
<evidence type="ECO:0000313" key="3">
    <source>
        <dbReference type="Proteomes" id="UP000005038"/>
    </source>
</evidence>
<dbReference type="AlphaFoldDB" id="H5TN16"/>
<dbReference type="EMBL" id="BAFB01000128">
    <property type="protein sequence ID" value="GAB34874.1"/>
    <property type="molecule type" value="Genomic_DNA"/>
</dbReference>
<evidence type="ECO:0000256" key="1">
    <source>
        <dbReference type="SAM" id="SignalP"/>
    </source>
</evidence>
<keyword evidence="3" id="KW-1185">Reference proteome</keyword>